<dbReference type="CDD" id="cd04496">
    <property type="entry name" value="SSB_OBF"/>
    <property type="match status" value="1"/>
</dbReference>
<dbReference type="GO" id="GO:0003697">
    <property type="term" value="F:single-stranded DNA binding"/>
    <property type="evidence" value="ECO:0007669"/>
    <property type="project" value="InterPro"/>
</dbReference>
<evidence type="ECO:0000256" key="2">
    <source>
        <dbReference type="SAM" id="MobiDB-lite"/>
    </source>
</evidence>
<dbReference type="AlphaFoldDB" id="A0A382LV13"/>
<dbReference type="GO" id="GO:0006260">
    <property type="term" value="P:DNA replication"/>
    <property type="evidence" value="ECO:0007669"/>
    <property type="project" value="InterPro"/>
</dbReference>
<dbReference type="InterPro" id="IPR011344">
    <property type="entry name" value="ssDNA-bd"/>
</dbReference>
<dbReference type="GO" id="GO:0009295">
    <property type="term" value="C:nucleoid"/>
    <property type="evidence" value="ECO:0007669"/>
    <property type="project" value="TreeGrafter"/>
</dbReference>
<dbReference type="Pfam" id="PF00436">
    <property type="entry name" value="SSB"/>
    <property type="match status" value="1"/>
</dbReference>
<dbReference type="InterPro" id="IPR000424">
    <property type="entry name" value="Primosome_PriB/ssb"/>
</dbReference>
<accession>A0A382LV13</accession>
<dbReference type="PANTHER" id="PTHR10302">
    <property type="entry name" value="SINGLE-STRANDED DNA-BINDING PROTEIN"/>
    <property type="match status" value="1"/>
</dbReference>
<feature type="compositionally biased region" description="Low complexity" evidence="2">
    <location>
        <begin position="122"/>
        <end position="145"/>
    </location>
</feature>
<feature type="region of interest" description="Disordered" evidence="2">
    <location>
        <begin position="107"/>
        <end position="145"/>
    </location>
</feature>
<keyword evidence="1" id="KW-0238">DNA-binding</keyword>
<protein>
    <recommendedName>
        <fullName evidence="4">Single-stranded DNA-binding protein</fullName>
    </recommendedName>
</protein>
<dbReference type="EMBL" id="UINC01089462">
    <property type="protein sequence ID" value="SVC40579.1"/>
    <property type="molecule type" value="Genomic_DNA"/>
</dbReference>
<dbReference type="PANTHER" id="PTHR10302:SF27">
    <property type="entry name" value="SINGLE-STRANDED DNA-BINDING PROTEIN"/>
    <property type="match status" value="1"/>
</dbReference>
<sequence length="145" mass="15806">MARGVNKVILIGNLGKDPEIRYTQNGTAVANFSLATTDSWSKDGETNERTEWHNIVAWARLAEICNQYLQKGRQVYIEGRIQTRKWEDRDGNTRYTTEIVAQNMQMLGSRGDGDFGGGGNAVDGPSSDASPPAPSPTDAGVTDDD</sequence>
<dbReference type="NCBIfam" id="TIGR00621">
    <property type="entry name" value="ssb"/>
    <property type="match status" value="1"/>
</dbReference>
<evidence type="ECO:0000313" key="3">
    <source>
        <dbReference type="EMBL" id="SVC40579.1"/>
    </source>
</evidence>
<dbReference type="PROSITE" id="PS50935">
    <property type="entry name" value="SSB"/>
    <property type="match status" value="1"/>
</dbReference>
<reference evidence="3" key="1">
    <citation type="submission" date="2018-05" db="EMBL/GenBank/DDBJ databases">
        <authorList>
            <person name="Lanie J.A."/>
            <person name="Ng W.-L."/>
            <person name="Kazmierczak K.M."/>
            <person name="Andrzejewski T.M."/>
            <person name="Davidsen T.M."/>
            <person name="Wayne K.J."/>
            <person name="Tettelin H."/>
            <person name="Glass J.I."/>
            <person name="Rusch D."/>
            <person name="Podicherti R."/>
            <person name="Tsui H.-C.T."/>
            <person name="Winkler M.E."/>
        </authorList>
    </citation>
    <scope>NUCLEOTIDE SEQUENCE</scope>
</reference>
<evidence type="ECO:0000256" key="1">
    <source>
        <dbReference type="ARBA" id="ARBA00023125"/>
    </source>
</evidence>
<evidence type="ECO:0008006" key="4">
    <source>
        <dbReference type="Google" id="ProtNLM"/>
    </source>
</evidence>
<gene>
    <name evidence="3" type="ORF">METZ01_LOCUS293433</name>
</gene>
<dbReference type="InterPro" id="IPR012340">
    <property type="entry name" value="NA-bd_OB-fold"/>
</dbReference>
<dbReference type="SUPFAM" id="SSF50249">
    <property type="entry name" value="Nucleic acid-binding proteins"/>
    <property type="match status" value="1"/>
</dbReference>
<dbReference type="Gene3D" id="2.40.50.140">
    <property type="entry name" value="Nucleic acid-binding proteins"/>
    <property type="match status" value="1"/>
</dbReference>
<name>A0A382LV13_9ZZZZ</name>
<feature type="non-terminal residue" evidence="3">
    <location>
        <position position="145"/>
    </location>
</feature>
<dbReference type="HAMAP" id="MF_00984">
    <property type="entry name" value="SSB"/>
    <property type="match status" value="1"/>
</dbReference>
<proteinExistence type="inferred from homology"/>
<organism evidence="3">
    <name type="scientific">marine metagenome</name>
    <dbReference type="NCBI Taxonomy" id="408172"/>
    <lineage>
        <taxon>unclassified sequences</taxon>
        <taxon>metagenomes</taxon>
        <taxon>ecological metagenomes</taxon>
    </lineage>
</organism>